<dbReference type="RefSeq" id="WP_217068968.1">
    <property type="nucleotide sequence ID" value="NZ_JAHQCS010000178.1"/>
</dbReference>
<reference evidence="1 2" key="1">
    <citation type="submission" date="2021-06" db="EMBL/GenBank/DDBJ databases">
        <title>Bacillus sp. RD4P76, an endophyte from a halophyte.</title>
        <authorList>
            <person name="Sun J.-Q."/>
        </authorList>
    </citation>
    <scope>NUCLEOTIDE SEQUENCE [LARGE SCALE GENOMIC DNA]</scope>
    <source>
        <strain evidence="1 2">CGMCC 1.15917</strain>
    </source>
</reference>
<organism evidence="1 2">
    <name type="scientific">Evansella tamaricis</name>
    <dbReference type="NCBI Taxonomy" id="2069301"/>
    <lineage>
        <taxon>Bacteria</taxon>
        <taxon>Bacillati</taxon>
        <taxon>Bacillota</taxon>
        <taxon>Bacilli</taxon>
        <taxon>Bacillales</taxon>
        <taxon>Bacillaceae</taxon>
        <taxon>Evansella</taxon>
    </lineage>
</organism>
<comment type="caution">
    <text evidence="1">The sequence shown here is derived from an EMBL/GenBank/DDBJ whole genome shotgun (WGS) entry which is preliminary data.</text>
</comment>
<sequence length="65" mass="7802">MDFIIIIWGIIKDKKEISMTYKFVFSTAPSDDEKENNLSLEEVEKILYSMIINHYKLHYKKKDES</sequence>
<keyword evidence="2" id="KW-1185">Reference proteome</keyword>
<proteinExistence type="predicted"/>
<dbReference type="Proteomes" id="UP000784880">
    <property type="component" value="Unassembled WGS sequence"/>
</dbReference>
<protein>
    <submittedName>
        <fullName evidence="1">Uncharacterized protein</fullName>
    </submittedName>
</protein>
<accession>A0ABS6JNL4</accession>
<evidence type="ECO:0000313" key="1">
    <source>
        <dbReference type="EMBL" id="MBU9714412.1"/>
    </source>
</evidence>
<name>A0ABS6JNL4_9BACI</name>
<gene>
    <name evidence="1" type="ORF">KS419_21975</name>
</gene>
<evidence type="ECO:0000313" key="2">
    <source>
        <dbReference type="Proteomes" id="UP000784880"/>
    </source>
</evidence>
<dbReference type="EMBL" id="JAHQCS010000178">
    <property type="protein sequence ID" value="MBU9714412.1"/>
    <property type="molecule type" value="Genomic_DNA"/>
</dbReference>